<dbReference type="EMBL" id="ASPP01035787">
    <property type="protein sequence ID" value="ETO02434.1"/>
    <property type="molecule type" value="Genomic_DNA"/>
</dbReference>
<name>X6LLF7_RETFI</name>
<keyword evidence="2" id="KW-1185">Reference proteome</keyword>
<proteinExistence type="predicted"/>
<feature type="non-terminal residue" evidence="1">
    <location>
        <position position="1"/>
    </location>
</feature>
<evidence type="ECO:0000313" key="1">
    <source>
        <dbReference type="EMBL" id="ETO02434.1"/>
    </source>
</evidence>
<dbReference type="Proteomes" id="UP000023152">
    <property type="component" value="Unassembled WGS sequence"/>
</dbReference>
<dbReference type="AlphaFoldDB" id="X6LLF7"/>
<sequence length="223" mass="26332">HQIKRNKKMGTNDLERIAKSMENKNKEVVQSEQKLFWTGSQQLHTIKTQQGMYFYLFILFLDAKKSLEISRIFFSKKKRGGKKLFDELCTHKWKKQEHGVIHGKNEKVEHKRVQDVSTSVRIKIMKHDEISQLLIGETLQWKFMNRGDANVDRNEALKKKLKRVIIEKFDQHILNADLCYQSKQQNEFVLVQTQQDIDFGFFLEMLDTNINTTSDLLLSSQTI</sequence>
<gene>
    <name evidence="1" type="ORF">RFI_34997</name>
</gene>
<protein>
    <submittedName>
        <fullName evidence="1">Uncharacterized protein</fullName>
    </submittedName>
</protein>
<comment type="caution">
    <text evidence="1">The sequence shown here is derived from an EMBL/GenBank/DDBJ whole genome shotgun (WGS) entry which is preliminary data.</text>
</comment>
<reference evidence="1 2" key="1">
    <citation type="journal article" date="2013" name="Curr. Biol.">
        <title>The Genome of the Foraminiferan Reticulomyxa filosa.</title>
        <authorList>
            <person name="Glockner G."/>
            <person name="Hulsmann N."/>
            <person name="Schleicher M."/>
            <person name="Noegel A.A."/>
            <person name="Eichinger L."/>
            <person name="Gallinger C."/>
            <person name="Pawlowski J."/>
            <person name="Sierra R."/>
            <person name="Euteneuer U."/>
            <person name="Pillet L."/>
            <person name="Moustafa A."/>
            <person name="Platzer M."/>
            <person name="Groth M."/>
            <person name="Szafranski K."/>
            <person name="Schliwa M."/>
        </authorList>
    </citation>
    <scope>NUCLEOTIDE SEQUENCE [LARGE SCALE GENOMIC DNA]</scope>
</reference>
<organism evidence="1 2">
    <name type="scientific">Reticulomyxa filosa</name>
    <dbReference type="NCBI Taxonomy" id="46433"/>
    <lineage>
        <taxon>Eukaryota</taxon>
        <taxon>Sar</taxon>
        <taxon>Rhizaria</taxon>
        <taxon>Retaria</taxon>
        <taxon>Foraminifera</taxon>
        <taxon>Monothalamids</taxon>
        <taxon>Reticulomyxidae</taxon>
        <taxon>Reticulomyxa</taxon>
    </lineage>
</organism>
<evidence type="ECO:0000313" key="2">
    <source>
        <dbReference type="Proteomes" id="UP000023152"/>
    </source>
</evidence>
<accession>X6LLF7</accession>